<dbReference type="EMBL" id="JASPKZ010005685">
    <property type="protein sequence ID" value="KAJ9588383.1"/>
    <property type="molecule type" value="Genomic_DNA"/>
</dbReference>
<dbReference type="Proteomes" id="UP001233999">
    <property type="component" value="Unassembled WGS sequence"/>
</dbReference>
<organism evidence="2 3">
    <name type="scientific">Diploptera punctata</name>
    <name type="common">Pacific beetle cockroach</name>
    <dbReference type="NCBI Taxonomy" id="6984"/>
    <lineage>
        <taxon>Eukaryota</taxon>
        <taxon>Metazoa</taxon>
        <taxon>Ecdysozoa</taxon>
        <taxon>Arthropoda</taxon>
        <taxon>Hexapoda</taxon>
        <taxon>Insecta</taxon>
        <taxon>Pterygota</taxon>
        <taxon>Neoptera</taxon>
        <taxon>Polyneoptera</taxon>
        <taxon>Dictyoptera</taxon>
        <taxon>Blattodea</taxon>
        <taxon>Blaberoidea</taxon>
        <taxon>Blaberidae</taxon>
        <taxon>Diplopterinae</taxon>
        <taxon>Diploptera</taxon>
    </lineage>
</organism>
<dbReference type="Pfam" id="PF15335">
    <property type="entry name" value="CAAP1"/>
    <property type="match status" value="1"/>
</dbReference>
<evidence type="ECO:0008006" key="4">
    <source>
        <dbReference type="Google" id="ProtNLM"/>
    </source>
</evidence>
<protein>
    <recommendedName>
        <fullName evidence="4">Caspase activity and apoptosis inhibitor 1</fullName>
    </recommendedName>
</protein>
<accession>A0AAD7ZZ02</accession>
<gene>
    <name evidence="2" type="ORF">L9F63_018253</name>
</gene>
<evidence type="ECO:0000313" key="2">
    <source>
        <dbReference type="EMBL" id="KAJ9588383.1"/>
    </source>
</evidence>
<comment type="caution">
    <text evidence="2">The sequence shown here is derived from an EMBL/GenBank/DDBJ whole genome shotgun (WGS) entry which is preliminary data.</text>
</comment>
<keyword evidence="3" id="KW-1185">Reference proteome</keyword>
<feature type="region of interest" description="Disordered" evidence="1">
    <location>
        <begin position="1"/>
        <end position="24"/>
    </location>
</feature>
<dbReference type="GO" id="GO:0042981">
    <property type="term" value="P:regulation of apoptotic process"/>
    <property type="evidence" value="ECO:0007669"/>
    <property type="project" value="InterPro"/>
</dbReference>
<evidence type="ECO:0000313" key="3">
    <source>
        <dbReference type="Proteomes" id="UP001233999"/>
    </source>
</evidence>
<proteinExistence type="predicted"/>
<reference evidence="2" key="1">
    <citation type="journal article" date="2023" name="IScience">
        <title>Live-bearing cockroach genome reveals convergent evolutionary mechanisms linked to viviparity in insects and beyond.</title>
        <authorList>
            <person name="Fouks B."/>
            <person name="Harrison M.C."/>
            <person name="Mikhailova A.A."/>
            <person name="Marchal E."/>
            <person name="English S."/>
            <person name="Carruthers M."/>
            <person name="Jennings E.C."/>
            <person name="Chiamaka E.L."/>
            <person name="Frigard R.A."/>
            <person name="Pippel M."/>
            <person name="Attardo G.M."/>
            <person name="Benoit J.B."/>
            <person name="Bornberg-Bauer E."/>
            <person name="Tobe S.S."/>
        </authorList>
    </citation>
    <scope>NUCLEOTIDE SEQUENCE</scope>
    <source>
        <strain evidence="2">Stay&amp;Tobe</strain>
    </source>
</reference>
<dbReference type="PANTHER" id="PTHR14740">
    <property type="entry name" value="CASPASE ACTIVITY AND APOPTOSIS INHIBITOR 1"/>
    <property type="match status" value="1"/>
</dbReference>
<dbReference type="AlphaFoldDB" id="A0AAD7ZZ02"/>
<feature type="compositionally biased region" description="Basic residues" evidence="1">
    <location>
        <begin position="14"/>
        <end position="24"/>
    </location>
</feature>
<reference evidence="2" key="2">
    <citation type="submission" date="2023-05" db="EMBL/GenBank/DDBJ databases">
        <authorList>
            <person name="Fouks B."/>
        </authorList>
    </citation>
    <scope>NUCLEOTIDE SEQUENCE</scope>
    <source>
        <strain evidence="2">Stay&amp;Tobe</strain>
        <tissue evidence="2">Testes</tissue>
    </source>
</reference>
<dbReference type="PANTHER" id="PTHR14740:SF3">
    <property type="entry name" value="CASPASE ACTIVITY AND APOPTOSIS INHIBITOR 1"/>
    <property type="match status" value="1"/>
</dbReference>
<name>A0AAD7ZZ02_DIPPU</name>
<feature type="region of interest" description="Disordered" evidence="1">
    <location>
        <begin position="347"/>
        <end position="372"/>
    </location>
</feature>
<feature type="compositionally biased region" description="Basic and acidic residues" evidence="1">
    <location>
        <begin position="352"/>
        <end position="363"/>
    </location>
</feature>
<dbReference type="InterPro" id="IPR038991">
    <property type="entry name" value="CAAP1"/>
</dbReference>
<sequence>MTSGSVNKHEDKKEKKKITKKKRKSKKFSCIEDVNINCGGSGDEIMDLEEELHPIGFYINDRDEMINQMFSVIKPDKLRGMLPPILKECSIEQLKAYCLDELLGMSWKRINSVLEGKELDTSSESEDEFIFPVNENNIESSPSENEAYWSTDEENLEKPQSYDEKACTTITEDRSVPANDMDTLEIGITNEEIGELLGCVPANESIERKRPVEDSQPSTACQKKRRWKPIKAQVMDGGKKDKPCDKSKSATEDNKGKTLLEILELEMRARAIRALLKQQGEEPSAECENVKEKPIVNIVSVSEKSQDCGFSLSGCSKPRKKLNRSMIKSTDTCHRPSVNVAIDLTNTSEISGNKEDEASHDEQTIPNPKSETGVKEEIICTEIINKDENLLNFREDGEISTDGDSILEIQPACGSSDIIVVEDSEEEMLDIKEKTCIKLEDNKKVDFIQELSADAQNEEISCTIHNGCVTTTKKGMSSLKDNIESKPSANDGTLSISDSMSTIVTKKLEVGVSAEYDLPENKRQKV</sequence>
<evidence type="ECO:0000256" key="1">
    <source>
        <dbReference type="SAM" id="MobiDB-lite"/>
    </source>
</evidence>